<comment type="similarity">
    <text evidence="1">Belongs to the PhoU family.</text>
</comment>
<feature type="domain" description="PhoU" evidence="2">
    <location>
        <begin position="19"/>
        <end position="104"/>
    </location>
</feature>
<dbReference type="InterPro" id="IPR026022">
    <property type="entry name" value="PhoU_dom"/>
</dbReference>
<protein>
    <recommendedName>
        <fullName evidence="2">PhoU domain-containing protein</fullName>
    </recommendedName>
</protein>
<dbReference type="GO" id="GO:0030643">
    <property type="term" value="P:intracellular phosphate ion homeostasis"/>
    <property type="evidence" value="ECO:0007669"/>
    <property type="project" value="InterPro"/>
</dbReference>
<dbReference type="PANTHER" id="PTHR42930:SF3">
    <property type="entry name" value="PHOSPHATE-SPECIFIC TRANSPORT SYSTEM ACCESSORY PROTEIN PHOU"/>
    <property type="match status" value="1"/>
</dbReference>
<dbReference type="Gene3D" id="1.20.58.220">
    <property type="entry name" value="Phosphate transport system protein phou homolog 2, domain 2"/>
    <property type="match status" value="1"/>
</dbReference>
<dbReference type="Pfam" id="PF01895">
    <property type="entry name" value="PhoU"/>
    <property type="match status" value="1"/>
</dbReference>
<accession>A0A432UZH5</accession>
<gene>
    <name evidence="3" type="ORF">EET67_23755</name>
</gene>
<name>A0A432UZH5_9HYPH</name>
<dbReference type="PANTHER" id="PTHR42930">
    <property type="entry name" value="PHOSPHATE-SPECIFIC TRANSPORT SYSTEM ACCESSORY PROTEIN PHOU"/>
    <property type="match status" value="1"/>
</dbReference>
<dbReference type="Proteomes" id="UP000281647">
    <property type="component" value="Unassembled WGS sequence"/>
</dbReference>
<comment type="caution">
    <text evidence="3">The sequence shown here is derived from an EMBL/GenBank/DDBJ whole genome shotgun (WGS) entry which is preliminary data.</text>
</comment>
<dbReference type="SUPFAM" id="SSF109755">
    <property type="entry name" value="PhoU-like"/>
    <property type="match status" value="1"/>
</dbReference>
<dbReference type="InterPro" id="IPR028366">
    <property type="entry name" value="PhoU"/>
</dbReference>
<dbReference type="EMBL" id="RKST01000048">
    <property type="protein sequence ID" value="RUM95354.1"/>
    <property type="molecule type" value="Genomic_DNA"/>
</dbReference>
<proteinExistence type="inferred from homology"/>
<keyword evidence="4" id="KW-1185">Reference proteome</keyword>
<evidence type="ECO:0000313" key="4">
    <source>
        <dbReference type="Proteomes" id="UP000281647"/>
    </source>
</evidence>
<evidence type="ECO:0000259" key="2">
    <source>
        <dbReference type="Pfam" id="PF01895"/>
    </source>
</evidence>
<dbReference type="InterPro" id="IPR038078">
    <property type="entry name" value="PhoU-like_sf"/>
</dbReference>
<dbReference type="AlphaFoldDB" id="A0A432UZH5"/>
<reference evidence="3 4" key="1">
    <citation type="submission" date="2018-11" db="EMBL/GenBank/DDBJ databases">
        <title>Pseudaminobacter arsenicus sp. nov., an arsenic-resistant bacterium isolated from arsenic-rich aquifers.</title>
        <authorList>
            <person name="Mu Y."/>
        </authorList>
    </citation>
    <scope>NUCLEOTIDE SEQUENCE [LARGE SCALE GENOMIC DNA]</scope>
    <source>
        <strain evidence="3 4">CB3</strain>
    </source>
</reference>
<sequence>MRAGALGSEPPPQDLAARIQQMSTLAQGQLRQVLAAYADRDATRAMAIRDADGEIDLLNTAFFKESIDYIARPYQDSAGTAHLLFCAKNIERIGDHVTNISENVYYIVTGTIPGEERTKLDTSSTLHPGSVPNPGT</sequence>
<organism evidence="3 4">
    <name type="scientific">Borborobacter arsenicus</name>
    <dbReference type="NCBI Taxonomy" id="1851146"/>
    <lineage>
        <taxon>Bacteria</taxon>
        <taxon>Pseudomonadati</taxon>
        <taxon>Pseudomonadota</taxon>
        <taxon>Alphaproteobacteria</taxon>
        <taxon>Hyphomicrobiales</taxon>
        <taxon>Phyllobacteriaceae</taxon>
        <taxon>Borborobacter</taxon>
    </lineage>
</organism>
<evidence type="ECO:0000256" key="1">
    <source>
        <dbReference type="ARBA" id="ARBA00008107"/>
    </source>
</evidence>
<evidence type="ECO:0000313" key="3">
    <source>
        <dbReference type="EMBL" id="RUM95354.1"/>
    </source>
</evidence>
<dbReference type="GO" id="GO:0045936">
    <property type="term" value="P:negative regulation of phosphate metabolic process"/>
    <property type="evidence" value="ECO:0007669"/>
    <property type="project" value="InterPro"/>
</dbReference>